<dbReference type="AlphaFoldDB" id="A0A2C6DJZ4"/>
<dbReference type="InterPro" id="IPR007037">
    <property type="entry name" value="SIP_rossman_dom"/>
</dbReference>
<reference evidence="5" key="1">
    <citation type="submission" date="2017-09" db="EMBL/GenBank/DDBJ databases">
        <title>FDA dAtabase for Regulatory Grade micrObial Sequences (FDA-ARGOS): Supporting development and validation of Infectious Disease Dx tests.</title>
        <authorList>
            <person name="Minogue T."/>
            <person name="Wolcott M."/>
            <person name="Wasieloski L."/>
            <person name="Aguilar W."/>
            <person name="Moore D."/>
            <person name="Tallon L."/>
            <person name="Sadzewicz L."/>
            <person name="Ott S."/>
            <person name="Zhao X."/>
            <person name="Nagaraj S."/>
            <person name="Vavikolanu K."/>
            <person name="Aluvathingal J."/>
            <person name="Nadendla S."/>
            <person name="Sichtig H."/>
        </authorList>
    </citation>
    <scope>NUCLEOTIDE SEQUENCE [LARGE SCALE GENOMIC DNA]</scope>
    <source>
        <strain evidence="5">FDAARGOS_387</strain>
    </source>
</reference>
<dbReference type="InterPro" id="IPR039261">
    <property type="entry name" value="FNR_nucleotide-bd"/>
</dbReference>
<evidence type="ECO:0000313" key="6">
    <source>
        <dbReference type="Proteomes" id="UP000373449"/>
    </source>
</evidence>
<dbReference type="InterPro" id="IPR017938">
    <property type="entry name" value="Riboflavin_synthase-like_b-brl"/>
</dbReference>
<dbReference type="STRING" id="1111728.GCA_000427805_00201"/>
<dbReference type="InterPro" id="IPR039374">
    <property type="entry name" value="SIP_fam"/>
</dbReference>
<evidence type="ECO:0000313" key="4">
    <source>
        <dbReference type="EMBL" id="VFS50126.1"/>
    </source>
</evidence>
<proteinExistence type="inferred from homology"/>
<dbReference type="EC" id="1.16.1.9" evidence="4"/>
<dbReference type="FunFam" id="2.40.30.10:FF:000055">
    <property type="entry name" value="Siderophore-interacting family protein"/>
    <property type="match status" value="1"/>
</dbReference>
<protein>
    <submittedName>
        <fullName evidence="4">NADPH-dependent ferric-chelate reductase</fullName>
        <ecNumber evidence="4">1.16.1.9</ecNumber>
    </submittedName>
    <submittedName>
        <fullName evidence="3">Siderophore-interacting protein</fullName>
    </submittedName>
</protein>
<dbReference type="Pfam" id="PF04954">
    <property type="entry name" value="SIP"/>
    <property type="match status" value="1"/>
</dbReference>
<comment type="similarity">
    <text evidence="1">Belongs to the SIP oxidoreductase family.</text>
</comment>
<dbReference type="Pfam" id="PF08021">
    <property type="entry name" value="FAD_binding_9"/>
    <property type="match status" value="1"/>
</dbReference>
<dbReference type="InterPro" id="IPR017927">
    <property type="entry name" value="FAD-bd_FR_type"/>
</dbReference>
<dbReference type="EMBL" id="CAADJA010000002">
    <property type="protein sequence ID" value="VFS50126.1"/>
    <property type="molecule type" value="Genomic_DNA"/>
</dbReference>
<dbReference type="InterPro" id="IPR013113">
    <property type="entry name" value="SIP_FAD-bd"/>
</dbReference>
<dbReference type="Gene3D" id="3.40.50.80">
    <property type="entry name" value="Nucleotide-binding domain of ferredoxin-NADP reductase (FNR) module"/>
    <property type="match status" value="1"/>
</dbReference>
<dbReference type="Gene3D" id="2.40.30.10">
    <property type="entry name" value="Translation factors"/>
    <property type="match status" value="1"/>
</dbReference>
<dbReference type="PROSITE" id="PS51384">
    <property type="entry name" value="FAD_FR"/>
    <property type="match status" value="1"/>
</dbReference>
<dbReference type="RefSeq" id="WP_029092836.1">
    <property type="nucleotide sequence ID" value="NZ_CAADJA010000002.1"/>
</dbReference>
<dbReference type="Proteomes" id="UP000373449">
    <property type="component" value="Unassembled WGS sequence"/>
</dbReference>
<dbReference type="Proteomes" id="UP000224974">
    <property type="component" value="Unassembled WGS sequence"/>
</dbReference>
<gene>
    <name evidence="4" type="primary">yqjH</name>
    <name evidence="3" type="ORF">CRN84_15470</name>
    <name evidence="4" type="ORF">NCTC12282_04348</name>
</gene>
<name>A0A2C6DJZ4_9GAMM</name>
<organism evidence="3 5">
    <name type="scientific">Budvicia aquatica</name>
    <dbReference type="NCBI Taxonomy" id="82979"/>
    <lineage>
        <taxon>Bacteria</taxon>
        <taxon>Pseudomonadati</taxon>
        <taxon>Pseudomonadota</taxon>
        <taxon>Gammaproteobacteria</taxon>
        <taxon>Enterobacterales</taxon>
        <taxon>Budviciaceae</taxon>
        <taxon>Budvicia</taxon>
    </lineage>
</organism>
<accession>A0A2C6DJZ4</accession>
<dbReference type="OrthoDB" id="9814826at2"/>
<evidence type="ECO:0000313" key="5">
    <source>
        <dbReference type="Proteomes" id="UP000224974"/>
    </source>
</evidence>
<evidence type="ECO:0000256" key="1">
    <source>
        <dbReference type="ARBA" id="ARBA00035644"/>
    </source>
</evidence>
<dbReference type="GO" id="GO:0052851">
    <property type="term" value="F:ferric-chelate reductase (NADPH) activity"/>
    <property type="evidence" value="ECO:0007669"/>
    <property type="project" value="UniProtKB-EC"/>
</dbReference>
<keyword evidence="4" id="KW-0560">Oxidoreductase</keyword>
<dbReference type="SUPFAM" id="SSF63380">
    <property type="entry name" value="Riboflavin synthase domain-like"/>
    <property type="match status" value="1"/>
</dbReference>
<reference evidence="4 6" key="3">
    <citation type="submission" date="2019-03" db="EMBL/GenBank/DDBJ databases">
        <authorList>
            <consortium name="Pathogen Informatics"/>
        </authorList>
    </citation>
    <scope>NUCLEOTIDE SEQUENCE [LARGE SCALE GENOMIC DNA]</scope>
    <source>
        <strain evidence="4 6">NCTC12282</strain>
    </source>
</reference>
<dbReference type="PANTHER" id="PTHR30157">
    <property type="entry name" value="FERRIC REDUCTASE, NADPH-DEPENDENT"/>
    <property type="match status" value="1"/>
</dbReference>
<evidence type="ECO:0000313" key="3">
    <source>
        <dbReference type="EMBL" id="PHI30638.1"/>
    </source>
</evidence>
<sequence length="265" mass="29649">MQNTPKNKNTDTRAPKRVQNELRFRAITVANKTLIADSFWRVDFISADLAGFNSAGFDDHTKIFFPDAGSSKLQLPQVTEQGIVWETGKSPISREYTPLFFDGKEKLTLDFYIHNGGVASDWATQAKIGDELVIGGPRGSLVVPDDYGFQLYVTDETGLPAFKRRKASLQAEECHLFAFTEQATGHDYLEDLDGITVNWLGSGNMSTANLGQLIALLDNISIPTQDYFIWLTGEGQSVKMLSDYFTQRKGCDPTYVRAVAYWHQK</sequence>
<dbReference type="PANTHER" id="PTHR30157:SF0">
    <property type="entry name" value="NADPH-DEPENDENT FERRIC-CHELATE REDUCTASE"/>
    <property type="match status" value="1"/>
</dbReference>
<dbReference type="CDD" id="cd06193">
    <property type="entry name" value="siderophore_interacting"/>
    <property type="match status" value="1"/>
</dbReference>
<dbReference type="EMBL" id="PDDX01000001">
    <property type="protein sequence ID" value="PHI30638.1"/>
    <property type="molecule type" value="Genomic_DNA"/>
</dbReference>
<reference evidence="3" key="2">
    <citation type="submission" date="2017-09" db="EMBL/GenBank/DDBJ databases">
        <title>FDA dAtabase for Regulatory Grade micrObial Sequences (FDA-ARGOS): Supporting development and validation of Infectious Disease Dx tests.</title>
        <authorList>
            <person name="Minogue T."/>
            <person name="Wolcott M."/>
            <person name="Wasieloski L."/>
            <person name="Aguilar W."/>
            <person name="Moore D."/>
            <person name="Tallon L.J."/>
            <person name="Sadzewicz L."/>
            <person name="Ott S."/>
            <person name="Zhao X."/>
            <person name="Nagaraj S."/>
            <person name="Vavikolanu K."/>
            <person name="Aluvathingal J."/>
            <person name="Nadendla S."/>
            <person name="Sichtig H."/>
        </authorList>
    </citation>
    <scope>NUCLEOTIDE SEQUENCE</scope>
    <source>
        <strain evidence="3">FDAARGOS_387</strain>
    </source>
</reference>
<keyword evidence="5" id="KW-1185">Reference proteome</keyword>
<evidence type="ECO:0000259" key="2">
    <source>
        <dbReference type="PROSITE" id="PS51384"/>
    </source>
</evidence>
<feature type="domain" description="FAD-binding FR-type" evidence="2">
    <location>
        <begin position="22"/>
        <end position="144"/>
    </location>
</feature>